<dbReference type="EMBL" id="FMXO01000004">
    <property type="protein sequence ID" value="SDB18779.1"/>
    <property type="molecule type" value="Genomic_DNA"/>
</dbReference>
<dbReference type="GO" id="GO:0043805">
    <property type="term" value="F:indolepyruvate ferredoxin oxidoreductase activity"/>
    <property type="evidence" value="ECO:0007669"/>
    <property type="project" value="UniProtKB-UniRule"/>
</dbReference>
<evidence type="ECO:0000256" key="2">
    <source>
        <dbReference type="ARBA" id="ARBA00011238"/>
    </source>
</evidence>
<proteinExistence type="predicted"/>
<dbReference type="PROSITE" id="PS00198">
    <property type="entry name" value="4FE4S_FER_1"/>
    <property type="match status" value="1"/>
</dbReference>
<dbReference type="PANTHER" id="PTHR43710">
    <property type="entry name" value="2-HYDROXYACYL-COA LYASE"/>
    <property type="match status" value="1"/>
</dbReference>
<feature type="binding site" evidence="15">
    <location>
        <position position="592"/>
    </location>
    <ligand>
        <name>[4Fe-4S] cluster</name>
        <dbReference type="ChEBI" id="CHEBI:49883"/>
        <label>2</label>
    </ligand>
</feature>
<evidence type="ECO:0000256" key="10">
    <source>
        <dbReference type="ARBA" id="ARBA00023004"/>
    </source>
</evidence>
<dbReference type="InterPro" id="IPR017900">
    <property type="entry name" value="4Fe4S_Fe_S_CS"/>
</dbReference>
<protein>
    <recommendedName>
        <fullName evidence="4 14">Indolepyruvate oxidoreductase subunit IorA</fullName>
        <shortName evidence="14">IOR</shortName>
        <ecNumber evidence="3 14">1.2.7.8</ecNumber>
    </recommendedName>
    <alternativeName>
        <fullName evidence="12 14">Indolepyruvate ferredoxin oxidoreductase subunit alpha</fullName>
    </alternativeName>
</protein>
<dbReference type="GO" id="GO:0030976">
    <property type="term" value="F:thiamine pyrophosphate binding"/>
    <property type="evidence" value="ECO:0007669"/>
    <property type="project" value="InterPro"/>
</dbReference>
<dbReference type="EC" id="1.2.7.8" evidence="3 14"/>
<feature type="binding site" evidence="15">
    <location>
        <position position="569"/>
    </location>
    <ligand>
        <name>[4Fe-4S] cluster</name>
        <dbReference type="ChEBI" id="CHEBI:49883"/>
        <label>1</label>
    </ligand>
</feature>
<dbReference type="OrthoDB" id="9804603at2"/>
<keyword evidence="6 14" id="KW-0004">4Fe-4S</keyword>
<dbReference type="GO" id="GO:0046872">
    <property type="term" value="F:metal ion binding"/>
    <property type="evidence" value="ECO:0007669"/>
    <property type="project" value="UniProtKB-UniRule"/>
</dbReference>
<name>A0A1G6BE13_9BACT</name>
<dbReference type="InterPro" id="IPR009014">
    <property type="entry name" value="Transketo_C/PFOR_II"/>
</dbReference>
<feature type="binding site" evidence="15">
    <location>
        <position position="566"/>
    </location>
    <ligand>
        <name>[4Fe-4S] cluster</name>
        <dbReference type="ChEBI" id="CHEBI:49883"/>
        <label>1</label>
    </ligand>
</feature>
<evidence type="ECO:0000256" key="6">
    <source>
        <dbReference type="ARBA" id="ARBA00022485"/>
    </source>
</evidence>
<feature type="binding site" evidence="15">
    <location>
        <position position="602"/>
    </location>
    <ligand>
        <name>[4Fe-4S] cluster</name>
        <dbReference type="ChEBI" id="CHEBI:49883"/>
        <label>1</label>
    </ligand>
</feature>
<organism evidence="17 18">
    <name type="scientific">Desulfonatronum thiosulfatophilum</name>
    <dbReference type="NCBI Taxonomy" id="617002"/>
    <lineage>
        <taxon>Bacteria</taxon>
        <taxon>Pseudomonadati</taxon>
        <taxon>Thermodesulfobacteriota</taxon>
        <taxon>Desulfovibrionia</taxon>
        <taxon>Desulfovibrionales</taxon>
        <taxon>Desulfonatronaceae</taxon>
        <taxon>Desulfonatronum</taxon>
    </lineage>
</organism>
<keyword evidence="17" id="KW-0670">Pyruvate</keyword>
<keyword evidence="8 14" id="KW-0249">Electron transport</keyword>
<keyword evidence="9 14" id="KW-0560">Oxidoreductase</keyword>
<keyword evidence="5 14" id="KW-0813">Transport</keyword>
<dbReference type="NCBIfam" id="TIGR03336">
    <property type="entry name" value="IOR_alpha"/>
    <property type="match status" value="1"/>
</dbReference>
<dbReference type="RefSeq" id="WP_092117803.1">
    <property type="nucleotide sequence ID" value="NZ_FMXO01000004.1"/>
</dbReference>
<dbReference type="InterPro" id="IPR029061">
    <property type="entry name" value="THDP-binding"/>
</dbReference>
<comment type="subunit">
    <text evidence="2">Heterodimer of the IorA and IorB subunits.</text>
</comment>
<evidence type="ECO:0000256" key="5">
    <source>
        <dbReference type="ARBA" id="ARBA00022448"/>
    </source>
</evidence>
<feature type="binding site" evidence="15">
    <location>
        <position position="598"/>
    </location>
    <ligand>
        <name>[4Fe-4S] cluster</name>
        <dbReference type="ChEBI" id="CHEBI:49883"/>
        <label>2</label>
    </ligand>
</feature>
<dbReference type="CDD" id="cd02008">
    <property type="entry name" value="TPP_IOR_alpha"/>
    <property type="match status" value="1"/>
</dbReference>
<feature type="binding site" evidence="15">
    <location>
        <position position="563"/>
    </location>
    <ligand>
        <name>[4Fe-4S] cluster</name>
        <dbReference type="ChEBI" id="CHEBI:49883"/>
        <label>1</label>
    </ligand>
</feature>
<feature type="domain" description="4Fe-4S ferredoxin-type" evidence="16">
    <location>
        <begin position="583"/>
        <end position="611"/>
    </location>
</feature>
<dbReference type="CDD" id="cd07034">
    <property type="entry name" value="TPP_PYR_PFOR_IOR-alpha_like"/>
    <property type="match status" value="1"/>
</dbReference>
<keyword evidence="10 14" id="KW-0408">Iron</keyword>
<sequence>MDLLLAGQTGEKHLLLGNEAIVRGALEAGINFISCYPGTPSSEVPDTFFRLSDKGSYTFEYSTNEKVALEVGIGATVAGALTLVTMKHVGVNVAADPLMSVAYFGAPGGLVLLSADDPGCHSSQNEQDNRYYARLAGLPCLEPSCAQEMKDMTKSALELSRKHEQPVMLRTSTRVNHQRGEVVFGEMREPLQVNDFVSDPRRFVIIPAVARARHKILLEKLEQYRELAENSSYNTVSGQGEVGCIASGISRAYLQDALLDLDLKDKIRVLELGFSYPLPERMIEDHLRKLSKVIIVEEGEPILETEIRALAQRLGLSLEIHGKGQHLPLFDEYSSLILKQALSAILGLPTEMAAPCPTPKQLPMRPPNMCAGCPHRSVFYSVRQVFGDDALYSSDIGCYTLGVLPPLRAADTCVCMGASISTGSGLAKVSGRTVVAYIGDSTFFHSGITGLANAVYNQRDLLVIILDNKTTAMTGQQPHPGVEHSLMGPNPARVDILGLVKACGVEHVRVQNPLNLKATKQALEELKALSGVRVLITEEPCPLFARRALGRKRPSVAAVDEGCDSCNECMDHLACPAFYVLEGKMAINESQCNGCMFCVQICEHIKPRKRS</sequence>
<dbReference type="STRING" id="617002.SAMN05660653_00936"/>
<feature type="binding site" evidence="15">
    <location>
        <position position="575"/>
    </location>
    <ligand>
        <name>[4Fe-4S] cluster</name>
        <dbReference type="ChEBI" id="CHEBI:49883"/>
        <label>2</label>
    </ligand>
</feature>
<evidence type="ECO:0000256" key="9">
    <source>
        <dbReference type="ARBA" id="ARBA00023002"/>
    </source>
</evidence>
<dbReference type="Pfam" id="PF01855">
    <property type="entry name" value="POR_N"/>
    <property type="match status" value="1"/>
</dbReference>
<evidence type="ECO:0000256" key="4">
    <source>
        <dbReference type="ARBA" id="ARBA00017710"/>
    </source>
</evidence>
<dbReference type="PANTHER" id="PTHR43710:SF7">
    <property type="entry name" value="INDOLEPYRUVATE OXIDOREDUCTASE SUBUNIT IORA"/>
    <property type="match status" value="1"/>
</dbReference>
<dbReference type="InterPro" id="IPR017896">
    <property type="entry name" value="4Fe4S_Fe-S-bd"/>
</dbReference>
<dbReference type="SUPFAM" id="SSF52518">
    <property type="entry name" value="Thiamin diphosphate-binding fold (THDP-binding)"/>
    <property type="match status" value="2"/>
</dbReference>
<dbReference type="InterPro" id="IPR045025">
    <property type="entry name" value="HACL1-like"/>
</dbReference>
<dbReference type="PIRSF" id="PIRSF006439">
    <property type="entry name" value="Indolepyruvate_ferr_oxidored"/>
    <property type="match status" value="1"/>
</dbReference>
<evidence type="ECO:0000256" key="11">
    <source>
        <dbReference type="ARBA" id="ARBA00023014"/>
    </source>
</evidence>
<gene>
    <name evidence="17" type="ORF">SAMN05660653_00936</name>
</gene>
<comment type="catalytic activity">
    <reaction evidence="13 14">
        <text>indole-3-pyruvate + 2 oxidized [2Fe-2S]-[ferredoxin] + CoA = (indol-3-yl)acetyl-CoA + 2 reduced [2Fe-2S]-[ferredoxin] + CO2 + H(+)</text>
        <dbReference type="Rhea" id="RHEA:12645"/>
        <dbReference type="Rhea" id="RHEA-COMP:10000"/>
        <dbReference type="Rhea" id="RHEA-COMP:10001"/>
        <dbReference type="ChEBI" id="CHEBI:15378"/>
        <dbReference type="ChEBI" id="CHEBI:16526"/>
        <dbReference type="ChEBI" id="CHEBI:17640"/>
        <dbReference type="ChEBI" id="CHEBI:33737"/>
        <dbReference type="ChEBI" id="CHEBI:33738"/>
        <dbReference type="ChEBI" id="CHEBI:57271"/>
        <dbReference type="ChEBI" id="CHEBI:57287"/>
        <dbReference type="EC" id="1.2.7.8"/>
    </reaction>
</comment>
<keyword evidence="18" id="KW-1185">Reference proteome</keyword>
<keyword evidence="11 14" id="KW-0411">Iron-sulfur</keyword>
<dbReference type="SUPFAM" id="SSF54862">
    <property type="entry name" value="4Fe-4S ferredoxins"/>
    <property type="match status" value="1"/>
</dbReference>
<dbReference type="InterPro" id="IPR017721">
    <property type="entry name" value="IorA"/>
</dbReference>
<dbReference type="Proteomes" id="UP000198771">
    <property type="component" value="Unassembled WGS sequence"/>
</dbReference>
<dbReference type="Pfam" id="PF02775">
    <property type="entry name" value="TPP_enzyme_C"/>
    <property type="match status" value="1"/>
</dbReference>
<evidence type="ECO:0000256" key="1">
    <source>
        <dbReference type="ARBA" id="ARBA00002995"/>
    </source>
</evidence>
<evidence type="ECO:0000313" key="18">
    <source>
        <dbReference type="Proteomes" id="UP000198771"/>
    </source>
</evidence>
<dbReference type="PROSITE" id="PS51379">
    <property type="entry name" value="4FE4S_FER_2"/>
    <property type="match status" value="1"/>
</dbReference>
<dbReference type="SUPFAM" id="SSF52922">
    <property type="entry name" value="TK C-terminal domain-like"/>
    <property type="match status" value="1"/>
</dbReference>
<reference evidence="17 18" key="1">
    <citation type="submission" date="2016-10" db="EMBL/GenBank/DDBJ databases">
        <authorList>
            <person name="de Groot N.N."/>
        </authorList>
    </citation>
    <scope>NUCLEOTIDE SEQUENCE [LARGE SCALE GENOMIC DNA]</scope>
    <source>
        <strain evidence="17 18">ASO4-2</strain>
    </source>
</reference>
<feature type="binding site" evidence="15">
    <location>
        <position position="595"/>
    </location>
    <ligand>
        <name>[4Fe-4S] cluster</name>
        <dbReference type="ChEBI" id="CHEBI:49883"/>
        <label>2</label>
    </ligand>
</feature>
<dbReference type="FunFam" id="3.40.50.970:FF:000039">
    <property type="entry name" value="Indolepyruvate oxidoreductase subunit IorA"/>
    <property type="match status" value="1"/>
</dbReference>
<evidence type="ECO:0000256" key="13">
    <source>
        <dbReference type="ARBA" id="ARBA00048332"/>
    </source>
</evidence>
<keyword evidence="7 14" id="KW-0479">Metal-binding</keyword>
<dbReference type="GO" id="GO:0044281">
    <property type="term" value="P:small molecule metabolic process"/>
    <property type="evidence" value="ECO:0007669"/>
    <property type="project" value="UniProtKB-ARBA"/>
</dbReference>
<dbReference type="InterPro" id="IPR002880">
    <property type="entry name" value="Pyrv_Fd/Flavodoxin_OxRdtase_N"/>
</dbReference>
<evidence type="ECO:0000256" key="15">
    <source>
        <dbReference type="PIRSR" id="PIRSR006439-50"/>
    </source>
</evidence>
<dbReference type="InterPro" id="IPR011766">
    <property type="entry name" value="TPP_enzyme_TPP-bd"/>
</dbReference>
<evidence type="ECO:0000313" key="17">
    <source>
        <dbReference type="EMBL" id="SDB18779.1"/>
    </source>
</evidence>
<dbReference type="GO" id="GO:0051539">
    <property type="term" value="F:4 iron, 4 sulfur cluster binding"/>
    <property type="evidence" value="ECO:0007669"/>
    <property type="project" value="UniProtKB-UniRule"/>
</dbReference>
<evidence type="ECO:0000256" key="8">
    <source>
        <dbReference type="ARBA" id="ARBA00022982"/>
    </source>
</evidence>
<dbReference type="AlphaFoldDB" id="A0A1G6BE13"/>
<comment type="function">
    <text evidence="1 14">Catalyzes the ferredoxin-dependent oxidative decarboxylation of arylpyruvates.</text>
</comment>
<dbReference type="Gene3D" id="3.40.50.970">
    <property type="match status" value="2"/>
</dbReference>
<accession>A0A1G6BE13</accession>
<comment type="cofactor">
    <cofactor evidence="14 15">
        <name>[4Fe-4S] cluster</name>
        <dbReference type="ChEBI" id="CHEBI:49883"/>
    </cofactor>
    <text evidence="14 15">Binds 2 [4Fe-4S] clusters. In this family the first cluster has a non-standard and varying [4Fe-4S] binding motif CX(2)CX(2)CX(4-5)CP.</text>
</comment>
<evidence type="ECO:0000256" key="7">
    <source>
        <dbReference type="ARBA" id="ARBA00022723"/>
    </source>
</evidence>
<evidence type="ECO:0000256" key="3">
    <source>
        <dbReference type="ARBA" id="ARBA00012812"/>
    </source>
</evidence>
<evidence type="ECO:0000256" key="14">
    <source>
        <dbReference type="PIRNR" id="PIRNR006439"/>
    </source>
</evidence>
<evidence type="ECO:0000256" key="12">
    <source>
        <dbReference type="ARBA" id="ARBA00030514"/>
    </source>
</evidence>
<evidence type="ECO:0000259" key="16">
    <source>
        <dbReference type="PROSITE" id="PS51379"/>
    </source>
</evidence>